<evidence type="ECO:0000256" key="2">
    <source>
        <dbReference type="ARBA" id="ARBA00023002"/>
    </source>
</evidence>
<dbReference type="EMBL" id="JAQQWN010000002">
    <property type="protein sequence ID" value="KAK8094759.1"/>
    <property type="molecule type" value="Genomic_DNA"/>
</dbReference>
<dbReference type="GeneID" id="92038819"/>
<dbReference type="InterPro" id="IPR051609">
    <property type="entry name" value="NmrA/Isoflavone_reductase-like"/>
</dbReference>
<accession>A0ABR1XDT1</accession>
<evidence type="ECO:0000313" key="4">
    <source>
        <dbReference type="EMBL" id="KAK8094759.1"/>
    </source>
</evidence>
<protein>
    <recommendedName>
        <fullName evidence="3">NmrA-like domain-containing protein</fullName>
    </recommendedName>
</protein>
<evidence type="ECO:0000259" key="3">
    <source>
        <dbReference type="Pfam" id="PF05368"/>
    </source>
</evidence>
<dbReference type="PANTHER" id="PTHR47706">
    <property type="entry name" value="NMRA-LIKE FAMILY PROTEIN"/>
    <property type="match status" value="1"/>
</dbReference>
<evidence type="ECO:0000256" key="1">
    <source>
        <dbReference type="ARBA" id="ARBA00022857"/>
    </source>
</evidence>
<name>A0ABR1XDT1_9PEZI</name>
<keyword evidence="1" id="KW-0521">NADP</keyword>
<dbReference type="Proteomes" id="UP001433268">
    <property type="component" value="Unassembled WGS sequence"/>
</dbReference>
<comment type="caution">
    <text evidence="4">The sequence shown here is derived from an EMBL/GenBank/DDBJ whole genome shotgun (WGS) entry which is preliminary data.</text>
</comment>
<dbReference type="RefSeq" id="XP_066675532.1">
    <property type="nucleotide sequence ID" value="XM_066805759.1"/>
</dbReference>
<reference evidence="4 5" key="1">
    <citation type="submission" date="2023-01" db="EMBL/GenBank/DDBJ databases">
        <title>Analysis of 21 Apiospora genomes using comparative genomics revels a genus with tremendous synthesis potential of carbohydrate active enzymes and secondary metabolites.</title>
        <authorList>
            <person name="Sorensen T."/>
        </authorList>
    </citation>
    <scope>NUCLEOTIDE SEQUENCE [LARGE SCALE GENOMIC DNA]</scope>
    <source>
        <strain evidence="4 5">CBS 114990</strain>
    </source>
</reference>
<keyword evidence="2" id="KW-0560">Oxidoreductase</keyword>
<dbReference type="SUPFAM" id="SSF51735">
    <property type="entry name" value="NAD(P)-binding Rossmann-fold domains"/>
    <property type="match status" value="1"/>
</dbReference>
<dbReference type="PANTHER" id="PTHR47706:SF9">
    <property type="entry name" value="NMRA-LIKE DOMAIN-CONTAINING PROTEIN-RELATED"/>
    <property type="match status" value="1"/>
</dbReference>
<gene>
    <name evidence="4" type="ORF">PG997_001444</name>
</gene>
<evidence type="ECO:0000313" key="5">
    <source>
        <dbReference type="Proteomes" id="UP001433268"/>
    </source>
</evidence>
<dbReference type="InterPro" id="IPR008030">
    <property type="entry name" value="NmrA-like"/>
</dbReference>
<dbReference type="InterPro" id="IPR036291">
    <property type="entry name" value="NAD(P)-bd_dom_sf"/>
</dbReference>
<dbReference type="Gene3D" id="3.40.50.720">
    <property type="entry name" value="NAD(P)-binding Rossmann-like Domain"/>
    <property type="match status" value="1"/>
</dbReference>
<sequence>MEFNRIAVYGHRGWASSAIVKALIASGAPIRVLHRPGSDISMLPSASNVTTVAVDLDDQPALVSALEGIDIVICITGQTGVPLQHAFVKAIPQAKDVKLFVPSDFAWRHSPQGLRVLVNKVKDEVERAARDAGIPTIVVLPGGFAESFLAAGLLGVDIAGNRIVQTGDSSHCQANLCTREYVAAAYASIFARTPAAQLANRDIGLCEVRATGEEIRAALEKRHGGVPPQVIVNDLERVDREIETRIAGGRRSPWR</sequence>
<keyword evidence="5" id="KW-1185">Reference proteome</keyword>
<proteinExistence type="predicted"/>
<dbReference type="Pfam" id="PF05368">
    <property type="entry name" value="NmrA"/>
    <property type="match status" value="1"/>
</dbReference>
<organism evidence="4 5">
    <name type="scientific">Apiospora hydei</name>
    <dbReference type="NCBI Taxonomy" id="1337664"/>
    <lineage>
        <taxon>Eukaryota</taxon>
        <taxon>Fungi</taxon>
        <taxon>Dikarya</taxon>
        <taxon>Ascomycota</taxon>
        <taxon>Pezizomycotina</taxon>
        <taxon>Sordariomycetes</taxon>
        <taxon>Xylariomycetidae</taxon>
        <taxon>Amphisphaeriales</taxon>
        <taxon>Apiosporaceae</taxon>
        <taxon>Apiospora</taxon>
    </lineage>
</organism>
<feature type="domain" description="NmrA-like" evidence="3">
    <location>
        <begin position="4"/>
        <end position="224"/>
    </location>
</feature>